<evidence type="ECO:0000256" key="1">
    <source>
        <dbReference type="SAM" id="Coils"/>
    </source>
</evidence>
<dbReference type="GeneID" id="57753708"/>
<sequence>MASDYEKKDSIDDFSFPVHFDDNSKLDMYGVWIKKSARDESDKDFQAIENNKDASSPADDIENLSDFAVSFPEEEQGIHSEENSFIQESSNHADGQGDDMAAMDINGFETLDLDDFLDDSFDDSSQSDQASQSDEQDKTPIKEADFTPVEFSMEDFEAEISRPNEEEEGEDPHAPVDIDIDFSPAASTNTETSEGDDSLNTITEIHFDLPDSSPSSSSNSAIKTEFSEASEFDDLLDGLGSSSASTTVNVPDKRKSEINLNVDIEDAGESKAEEFEFAKTDIESVDISIFDNDPVVPEVAVKAEEPDKPKQEEPEEKLSAVNIEVPETDMFFDDVGALTDDLMKEEIASTENSLDSVPEHHAAQSLETENLLRKIAEEIAGIKTELADLKKQVNEQATAPLIHKDDVIQTEEKKPAAKSSGFFSDDDTDETIALTGDELNNILITADFTEEANTEEYEIPEFLDSTNENLAAQEIENTEEKSELEDFKPAHIVPSGDDLSYLDDQSDIPNDETMLGSVADDYITKPDFESEVLEEPEDLTIEALNFETDNIADIQKETDEAPVHADDLSDIDFLTEDISEIPAEQEIELPEIESQELTDSEANEVSSLAEKDAAFFDETLTDKIPVHTEEIKPEPAQSETASMPLQLKEEIKSVLSYMDRLLESLPEEKIEEFAKSEYFNTYKRLFDELGIS</sequence>
<feature type="compositionally biased region" description="Acidic residues" evidence="2">
    <location>
        <begin position="111"/>
        <end position="122"/>
    </location>
</feature>
<evidence type="ECO:0000313" key="6">
    <source>
        <dbReference type="Proteomes" id="UP000323594"/>
    </source>
</evidence>
<evidence type="ECO:0000313" key="4">
    <source>
        <dbReference type="EMBL" id="QEJ98440.1"/>
    </source>
</evidence>
<dbReference type="Proteomes" id="UP000042527">
    <property type="component" value="Unassembled WGS sequence"/>
</dbReference>
<gene>
    <name evidence="4" type="ORF">FUT82_10830</name>
    <name evidence="3" type="ORF">TPHV1_10344</name>
</gene>
<feature type="region of interest" description="Disordered" evidence="2">
    <location>
        <begin position="40"/>
        <end position="198"/>
    </location>
</feature>
<reference evidence="3" key="2">
    <citation type="submission" date="2015-01" db="EMBL/GenBank/DDBJ databases">
        <authorList>
            <person name="Xiang T."/>
            <person name="Song Y."/>
            <person name="Huang L."/>
            <person name="Wang B."/>
            <person name="Wu P."/>
        </authorList>
    </citation>
    <scope>NUCLEOTIDE SEQUENCE [LARGE SCALE GENOMIC DNA]</scope>
    <source>
        <strain evidence="3">V1</strain>
    </source>
</reference>
<dbReference type="Proteomes" id="UP000323594">
    <property type="component" value="Chromosome"/>
</dbReference>
<feature type="compositionally biased region" description="Basic and acidic residues" evidence="2">
    <location>
        <begin position="404"/>
        <end position="415"/>
    </location>
</feature>
<dbReference type="EMBL" id="CDNC01000001">
    <property type="protein sequence ID" value="CEM60676.1"/>
    <property type="molecule type" value="Genomic_DNA"/>
</dbReference>
<name>A0A0B7GVH1_TREPH</name>
<dbReference type="EMBL" id="CP042817">
    <property type="protein sequence ID" value="QEJ98440.1"/>
    <property type="molecule type" value="Genomic_DNA"/>
</dbReference>
<dbReference type="AlphaFoldDB" id="A0A0B7GVH1"/>
<dbReference type="OrthoDB" id="346175at2"/>
<feature type="compositionally biased region" description="Basic and acidic residues" evidence="2">
    <location>
        <begin position="40"/>
        <end position="52"/>
    </location>
</feature>
<evidence type="ECO:0000313" key="5">
    <source>
        <dbReference type="Proteomes" id="UP000042527"/>
    </source>
</evidence>
<feature type="region of interest" description="Disordered" evidence="2">
    <location>
        <begin position="404"/>
        <end position="429"/>
    </location>
</feature>
<feature type="compositionally biased region" description="Basic and acidic residues" evidence="2">
    <location>
        <begin position="624"/>
        <end position="633"/>
    </location>
</feature>
<feature type="coiled-coil region" evidence="1">
    <location>
        <begin position="372"/>
        <end position="399"/>
    </location>
</feature>
<feature type="compositionally biased region" description="Basic and acidic residues" evidence="2">
    <location>
        <begin position="135"/>
        <end position="145"/>
    </location>
</feature>
<evidence type="ECO:0000313" key="3">
    <source>
        <dbReference type="EMBL" id="CEM60676.1"/>
    </source>
</evidence>
<dbReference type="RefSeq" id="WP_024751962.1">
    <property type="nucleotide sequence ID" value="NZ_CDNC01000001.1"/>
</dbReference>
<reference evidence="5" key="1">
    <citation type="submission" date="2015-01" db="EMBL/GenBank/DDBJ databases">
        <authorList>
            <person name="Manzoor Shahid"/>
            <person name="Zubair Saima"/>
        </authorList>
    </citation>
    <scope>NUCLEOTIDE SEQUENCE [LARGE SCALE GENOMIC DNA]</scope>
    <source>
        <strain evidence="5">V1</strain>
    </source>
</reference>
<feature type="region of interest" description="Disordered" evidence="2">
    <location>
        <begin position="624"/>
        <end position="645"/>
    </location>
</feature>
<feature type="compositionally biased region" description="Polar residues" evidence="2">
    <location>
        <begin position="83"/>
        <end position="92"/>
    </location>
</feature>
<protein>
    <submittedName>
        <fullName evidence="3">Uncharacterized protein</fullName>
    </submittedName>
</protein>
<evidence type="ECO:0000256" key="2">
    <source>
        <dbReference type="SAM" id="MobiDB-lite"/>
    </source>
</evidence>
<feature type="compositionally biased region" description="Low complexity" evidence="2">
    <location>
        <begin position="123"/>
        <end position="133"/>
    </location>
</feature>
<proteinExistence type="predicted"/>
<accession>A0A0B7GVH1</accession>
<feature type="compositionally biased region" description="Polar residues" evidence="2">
    <location>
        <begin position="185"/>
        <end position="198"/>
    </location>
</feature>
<organism evidence="3 5">
    <name type="scientific">Treponema phagedenis</name>
    <dbReference type="NCBI Taxonomy" id="162"/>
    <lineage>
        <taxon>Bacteria</taxon>
        <taxon>Pseudomonadati</taxon>
        <taxon>Spirochaetota</taxon>
        <taxon>Spirochaetia</taxon>
        <taxon>Spirochaetales</taxon>
        <taxon>Treponemataceae</taxon>
        <taxon>Treponema</taxon>
    </lineage>
</organism>
<keyword evidence="1" id="KW-0175">Coiled coil</keyword>
<keyword evidence="5" id="KW-1185">Reference proteome</keyword>
<reference evidence="4 6" key="3">
    <citation type="submission" date="2019-08" db="EMBL/GenBank/DDBJ databases">
        <authorList>
            <person name="Kuhnert P."/>
        </authorList>
    </citation>
    <scope>NUCLEOTIDE SEQUENCE [LARGE SCALE GENOMIC DNA]</scope>
    <source>
        <strain evidence="4 6">B36.5</strain>
    </source>
</reference>